<evidence type="ECO:0000313" key="3">
    <source>
        <dbReference type="Proteomes" id="UP000320333"/>
    </source>
</evidence>
<dbReference type="Proteomes" id="UP000320333">
    <property type="component" value="Unassembled WGS sequence"/>
</dbReference>
<evidence type="ECO:0000313" key="2">
    <source>
        <dbReference type="EMBL" id="TPX77716.1"/>
    </source>
</evidence>
<gene>
    <name evidence="2" type="ORF">CcCBS67573_g00972</name>
</gene>
<feature type="signal peptide" evidence="1">
    <location>
        <begin position="1"/>
        <end position="19"/>
    </location>
</feature>
<protein>
    <submittedName>
        <fullName evidence="2">Uncharacterized protein</fullName>
    </submittedName>
</protein>
<accession>A0A507FQX8</accession>
<feature type="chain" id="PRO_5021388284" evidence="1">
    <location>
        <begin position="20"/>
        <end position="213"/>
    </location>
</feature>
<keyword evidence="1" id="KW-0732">Signal</keyword>
<sequence length="213" mass="21460">MLATTAAAVVCLLSPLVSALTTLEAMDVYAVTPLSTSATVYKQGSANAVQWTVANAGSVNTTNIVSMDVWLGTGAGNNVNNLYQINTLPYPATTCFEWIPASNLTTSDNYTIIWQGMDSKGTLLSYNFCTWFKVGATSSADVVAACPAGSTGAGTQVPTSAPVTTVASGSTVSGTSAAASASASAAVSTTTTKSDAMSRPVAAIAAGLVAFLF</sequence>
<dbReference type="EMBL" id="QEAP01000015">
    <property type="protein sequence ID" value="TPX77716.1"/>
    <property type="molecule type" value="Genomic_DNA"/>
</dbReference>
<comment type="caution">
    <text evidence="2">The sequence shown here is derived from an EMBL/GenBank/DDBJ whole genome shotgun (WGS) entry which is preliminary data.</text>
</comment>
<reference evidence="2 3" key="1">
    <citation type="journal article" date="2019" name="Sci. Rep.">
        <title>Comparative genomics of chytrid fungi reveal insights into the obligate biotrophic and pathogenic lifestyle of Synchytrium endobioticum.</title>
        <authorList>
            <person name="van de Vossenberg B.T.L.H."/>
            <person name="Warris S."/>
            <person name="Nguyen H.D.T."/>
            <person name="van Gent-Pelzer M.P.E."/>
            <person name="Joly D.L."/>
            <person name="van de Geest H.C."/>
            <person name="Bonants P.J.M."/>
            <person name="Smith D.S."/>
            <person name="Levesque C.A."/>
            <person name="van der Lee T.A.J."/>
        </authorList>
    </citation>
    <scope>NUCLEOTIDE SEQUENCE [LARGE SCALE GENOMIC DNA]</scope>
    <source>
        <strain evidence="2 3">CBS 675.73</strain>
    </source>
</reference>
<keyword evidence="3" id="KW-1185">Reference proteome</keyword>
<dbReference type="AlphaFoldDB" id="A0A507FQX8"/>
<organism evidence="2 3">
    <name type="scientific">Chytriomyces confervae</name>
    <dbReference type="NCBI Taxonomy" id="246404"/>
    <lineage>
        <taxon>Eukaryota</taxon>
        <taxon>Fungi</taxon>
        <taxon>Fungi incertae sedis</taxon>
        <taxon>Chytridiomycota</taxon>
        <taxon>Chytridiomycota incertae sedis</taxon>
        <taxon>Chytridiomycetes</taxon>
        <taxon>Chytridiales</taxon>
        <taxon>Chytriomycetaceae</taxon>
        <taxon>Chytriomyces</taxon>
    </lineage>
</organism>
<evidence type="ECO:0000256" key="1">
    <source>
        <dbReference type="SAM" id="SignalP"/>
    </source>
</evidence>
<proteinExistence type="predicted"/>
<dbReference type="OrthoDB" id="2133655at2759"/>
<name>A0A507FQX8_9FUNG</name>